<dbReference type="Proteomes" id="UP001151760">
    <property type="component" value="Unassembled WGS sequence"/>
</dbReference>
<feature type="compositionally biased region" description="Acidic residues" evidence="1">
    <location>
        <begin position="106"/>
        <end position="146"/>
    </location>
</feature>
<reference evidence="2" key="2">
    <citation type="submission" date="2022-01" db="EMBL/GenBank/DDBJ databases">
        <authorList>
            <person name="Yamashiro T."/>
            <person name="Shiraishi A."/>
            <person name="Satake H."/>
            <person name="Nakayama K."/>
        </authorList>
    </citation>
    <scope>NUCLEOTIDE SEQUENCE</scope>
</reference>
<comment type="caution">
    <text evidence="2">The sequence shown here is derived from an EMBL/GenBank/DDBJ whole genome shotgun (WGS) entry which is preliminary data.</text>
</comment>
<reference evidence="2" key="1">
    <citation type="journal article" date="2022" name="Int. J. Mol. Sci.">
        <title>Draft Genome of Tanacetum Coccineum: Genomic Comparison of Closely Related Tanacetum-Family Plants.</title>
        <authorList>
            <person name="Yamashiro T."/>
            <person name="Shiraishi A."/>
            <person name="Nakayama K."/>
            <person name="Satake H."/>
        </authorList>
    </citation>
    <scope>NUCLEOTIDE SEQUENCE</scope>
</reference>
<evidence type="ECO:0000256" key="1">
    <source>
        <dbReference type="SAM" id="MobiDB-lite"/>
    </source>
</evidence>
<accession>A0ABQ5HM76</accession>
<proteinExistence type="predicted"/>
<evidence type="ECO:0000313" key="3">
    <source>
        <dbReference type="Proteomes" id="UP001151760"/>
    </source>
</evidence>
<organism evidence="2 3">
    <name type="scientific">Tanacetum coccineum</name>
    <dbReference type="NCBI Taxonomy" id="301880"/>
    <lineage>
        <taxon>Eukaryota</taxon>
        <taxon>Viridiplantae</taxon>
        <taxon>Streptophyta</taxon>
        <taxon>Embryophyta</taxon>
        <taxon>Tracheophyta</taxon>
        <taxon>Spermatophyta</taxon>
        <taxon>Magnoliopsida</taxon>
        <taxon>eudicotyledons</taxon>
        <taxon>Gunneridae</taxon>
        <taxon>Pentapetalae</taxon>
        <taxon>asterids</taxon>
        <taxon>campanulids</taxon>
        <taxon>Asterales</taxon>
        <taxon>Asteraceae</taxon>
        <taxon>Asteroideae</taxon>
        <taxon>Anthemideae</taxon>
        <taxon>Anthemidinae</taxon>
        <taxon>Tanacetum</taxon>
    </lineage>
</organism>
<keyword evidence="3" id="KW-1185">Reference proteome</keyword>
<gene>
    <name evidence="2" type="ORF">Tco_1070617</name>
</gene>
<dbReference type="EMBL" id="BQNB010019773">
    <property type="protein sequence ID" value="GJT88900.1"/>
    <property type="molecule type" value="Genomic_DNA"/>
</dbReference>
<feature type="region of interest" description="Disordered" evidence="1">
    <location>
        <begin position="27"/>
        <end position="146"/>
    </location>
</feature>
<sequence>MAFSRKKVKSGAAVKKLVLLQIIMANLPPPNNDLNVPEDEHAPASKHAPIAPNPVPIQPNDYLANDEAHPDEEPEEEEEPIPKQAPVGFAPNWIGGHDPNNNNGWIEEDDEDEVEAEEEDEEEIEDEEDKEDEEMEVKDNDGENDDAEVYNLYEEADPLNRPPPIPETAEREIMNALVTQSTLQPIPPI</sequence>
<protein>
    <submittedName>
        <fullName evidence="2">Uncharacterized protein</fullName>
    </submittedName>
</protein>
<feature type="compositionally biased region" description="Acidic residues" evidence="1">
    <location>
        <begin position="69"/>
        <end position="79"/>
    </location>
</feature>
<name>A0ABQ5HM76_9ASTR</name>
<evidence type="ECO:0000313" key="2">
    <source>
        <dbReference type="EMBL" id="GJT88900.1"/>
    </source>
</evidence>